<feature type="chain" id="PRO_5045689274" evidence="1">
    <location>
        <begin position="19"/>
        <end position="280"/>
    </location>
</feature>
<evidence type="ECO:0000313" key="2">
    <source>
        <dbReference type="EMBL" id="MET3525678.1"/>
    </source>
</evidence>
<gene>
    <name evidence="2" type="ORF">ABID41_000773</name>
</gene>
<evidence type="ECO:0000256" key="1">
    <source>
        <dbReference type="SAM" id="SignalP"/>
    </source>
</evidence>
<sequence>MIRSLVLAGALAASAASAQEAAPPAAATIPPSRDAEVVGRFQAPEASQGVAVDRDHVYAVSNSVIAKYDKKTGAKVAEWKGDRARYPHINSCAVIGKELVCASSNFPSTPHSSAVEFFNPATMTHLRTVALGPGRGSVTWIDRKDGAWWVTFANYDGKGGEAPRDHRSTVLVRFDDEWRQTQSWSFPPSVLERFKPMSSSGGGWGPDGKLYITGHDHPELYVLALPTQGGAVLDHLDTIGVPIQGQAIDWDESQPGVLYGISRPNREVLALRVLPAKAAR</sequence>
<dbReference type="SUPFAM" id="SSF50969">
    <property type="entry name" value="YVTN repeat-like/Quinoprotein amine dehydrogenase"/>
    <property type="match status" value="1"/>
</dbReference>
<comment type="caution">
    <text evidence="2">The sequence shown here is derived from an EMBL/GenBank/DDBJ whole genome shotgun (WGS) entry which is preliminary data.</text>
</comment>
<dbReference type="InterPro" id="IPR011044">
    <property type="entry name" value="Quino_amine_DH_bsu"/>
</dbReference>
<keyword evidence="1" id="KW-0732">Signal</keyword>
<organism evidence="2 3">
    <name type="scientific">Phenylobacterium koreense</name>
    <dbReference type="NCBI Taxonomy" id="266125"/>
    <lineage>
        <taxon>Bacteria</taxon>
        <taxon>Pseudomonadati</taxon>
        <taxon>Pseudomonadota</taxon>
        <taxon>Alphaproteobacteria</taxon>
        <taxon>Caulobacterales</taxon>
        <taxon>Caulobacteraceae</taxon>
        <taxon>Phenylobacterium</taxon>
    </lineage>
</organism>
<accession>A0ABV2EF72</accession>
<evidence type="ECO:0000313" key="3">
    <source>
        <dbReference type="Proteomes" id="UP001549110"/>
    </source>
</evidence>
<name>A0ABV2EF72_9CAUL</name>
<feature type="signal peptide" evidence="1">
    <location>
        <begin position="1"/>
        <end position="18"/>
    </location>
</feature>
<protein>
    <submittedName>
        <fullName evidence="2">Uncharacterized protein</fullName>
    </submittedName>
</protein>
<dbReference type="Proteomes" id="UP001549110">
    <property type="component" value="Unassembled WGS sequence"/>
</dbReference>
<keyword evidence="3" id="KW-1185">Reference proteome</keyword>
<proteinExistence type="predicted"/>
<dbReference type="EMBL" id="JBEPLU010000001">
    <property type="protein sequence ID" value="MET3525678.1"/>
    <property type="molecule type" value="Genomic_DNA"/>
</dbReference>
<dbReference type="RefSeq" id="WP_354297201.1">
    <property type="nucleotide sequence ID" value="NZ_JBEPLU010000001.1"/>
</dbReference>
<reference evidence="2 3" key="1">
    <citation type="submission" date="2024-06" db="EMBL/GenBank/DDBJ databases">
        <title>Genomic Encyclopedia of Type Strains, Phase IV (KMG-IV): sequencing the most valuable type-strain genomes for metagenomic binning, comparative biology and taxonomic classification.</title>
        <authorList>
            <person name="Goeker M."/>
        </authorList>
    </citation>
    <scope>NUCLEOTIDE SEQUENCE [LARGE SCALE GENOMIC DNA]</scope>
    <source>
        <strain evidence="2 3">DSM 17809</strain>
    </source>
</reference>